<keyword evidence="3" id="KW-1185">Reference proteome</keyword>
<evidence type="ECO:0000259" key="1">
    <source>
        <dbReference type="Pfam" id="PF22448"/>
    </source>
</evidence>
<feature type="domain" description="RepB/MobA-like C-terminal" evidence="1">
    <location>
        <begin position="365"/>
        <end position="411"/>
    </location>
</feature>
<dbReference type="RefSeq" id="WP_258816464.1">
    <property type="nucleotide sequence ID" value="NZ_JANUGW010000005.1"/>
</dbReference>
<dbReference type="Pfam" id="PF22448">
    <property type="entry name" value="RepB_primase_C"/>
    <property type="match status" value="1"/>
</dbReference>
<evidence type="ECO:0000313" key="3">
    <source>
        <dbReference type="Proteomes" id="UP001204151"/>
    </source>
</evidence>
<dbReference type="Proteomes" id="UP001204151">
    <property type="component" value="Unassembled WGS sequence"/>
</dbReference>
<gene>
    <name evidence="2" type="ORF">NX784_09865</name>
</gene>
<proteinExistence type="predicted"/>
<accession>A0ABT1ZPR0</accession>
<name>A0ABT1ZPR0_9BURK</name>
<dbReference type="Gene3D" id="1.10.1240.50">
    <property type="match status" value="1"/>
</dbReference>
<comment type="caution">
    <text evidence="2">The sequence shown here is derived from an EMBL/GenBank/DDBJ whole genome shotgun (WGS) entry which is preliminary data.</text>
</comment>
<sequence>MDKNSNTMPALTTFELGLITKFLSIAEDEFSNESCDEFVIPASPANLAVLAPMVAGKIAEYGDEWEHERNPTDYLAHSSTLPEFYVVPNEWLAAYLHTRYAAALPERLDAAECRILAGLLENLTELFEIRAKHCDDEDADPFMLPPTGPNKAFMAAVFEKRKKRALAKKALEATKPITAPDFWVIGFLAHACARAAEGVESVSIVRVDASDEPDVPRAGPDPRFPAVQQFLKKYSQPFAEWRTKEMADLKRFADEGPGFTTERRSWGYGDKAAFEDLWHCARAVKRLAIHAALGTGKPSGKKKRPRLDAAAANQTFAKLLANGKHIYVDGGALFSASHYFGKETVPEDERVLADECDKAVSMSEYKIVRHMLYEGHAPEHIGAAMQQLAPYLDKRKGKECDVYIAQTVQAAQADEDLLDWIRRRDRSERDNAGAAAELADDWRPGWRQAVAYDYWSCRLAGENKYELGLDDACCTIANCLALGWDAWALQLVRQVMKRLEQGRFWDFDAGKRPFHQRRTQYFVLRLIAQWQGWACRNLPVQAFDEPLFEQLLERWRDPDPDKVAPLLLAACDRRMYQSRCFTGAKVLDLDNYRFWYDPFEILLMLDLRRRLGLANPVLDHPLMATPLGRLPTAAPPYTDEVLDGVVARARLEDASL</sequence>
<protein>
    <recommendedName>
        <fullName evidence="1">RepB/MobA-like C-terminal domain-containing protein</fullName>
    </recommendedName>
</protein>
<organism evidence="2 3">
    <name type="scientific">Massilia pinisoli</name>
    <dbReference type="NCBI Taxonomy" id="1772194"/>
    <lineage>
        <taxon>Bacteria</taxon>
        <taxon>Pseudomonadati</taxon>
        <taxon>Pseudomonadota</taxon>
        <taxon>Betaproteobacteria</taxon>
        <taxon>Burkholderiales</taxon>
        <taxon>Oxalobacteraceae</taxon>
        <taxon>Telluria group</taxon>
        <taxon>Massilia</taxon>
    </lineage>
</organism>
<evidence type="ECO:0000313" key="2">
    <source>
        <dbReference type="EMBL" id="MCS0581897.1"/>
    </source>
</evidence>
<reference evidence="2 3" key="1">
    <citation type="submission" date="2022-08" db="EMBL/GenBank/DDBJ databases">
        <title>Reclassification of Massilia species as members of the genera Telluria, Duganella, Pseudoduganella, Mokoshia gen. nov. and Zemynaea gen. nov. using orthogonal and non-orthogonal genome-based approaches.</title>
        <authorList>
            <person name="Bowman J.P."/>
        </authorList>
    </citation>
    <scope>NUCLEOTIDE SEQUENCE [LARGE SCALE GENOMIC DNA]</scope>
    <source>
        <strain evidence="2 3">JCM 31316</strain>
    </source>
</reference>
<dbReference type="InterPro" id="IPR054366">
    <property type="entry name" value="RepB/MobA-like_C"/>
</dbReference>
<dbReference type="EMBL" id="JANUGW010000005">
    <property type="protein sequence ID" value="MCS0581897.1"/>
    <property type="molecule type" value="Genomic_DNA"/>
</dbReference>